<sequence>MKVAFITRLNLYKIAGGDTVQIEQTARQLTNLGIEVDILRSVDVIPYENYDVLHFFGIPRPGDMLHHSQLAKMPFVISTIHCTYGDYYKYNKQGVGAIFAKLSSDSMEYFKTIARWLVGKDHRPSLNYFLTGQRKTIIKVLETANFILPNSESEANRLKELYTPNVRSIVVTNGINPEKFPYNPDVPKDENLIICVGRIENRKNQLNLIKALNNTKYKLVLIGAPSANQNEYYLRCKAAAGPNVTFLQHIPHLDLVRYYQLAKVHVLASWFETTGLSSLEAAIMHCNIVITEKGDTREYFGDDAFYCEPESPESIRTAVDRAAEATFNEALAEKIINLHTWRKAAEQTLEAYLQLTGNAEKTQFSY</sequence>
<dbReference type="Pfam" id="PF00534">
    <property type="entry name" value="Glycos_transf_1"/>
    <property type="match status" value="1"/>
</dbReference>
<dbReference type="PANTHER" id="PTHR46401">
    <property type="entry name" value="GLYCOSYLTRANSFERASE WBBK-RELATED"/>
    <property type="match status" value="1"/>
</dbReference>
<dbReference type="RefSeq" id="WP_273628791.1">
    <property type="nucleotide sequence ID" value="NZ_CP117167.1"/>
</dbReference>
<gene>
    <name evidence="3" type="ORF">PQO05_17840</name>
</gene>
<evidence type="ECO:0000313" key="4">
    <source>
        <dbReference type="Proteomes" id="UP001216139"/>
    </source>
</evidence>
<dbReference type="Proteomes" id="UP001216139">
    <property type="component" value="Chromosome"/>
</dbReference>
<dbReference type="EMBL" id="CP117167">
    <property type="protein sequence ID" value="WCT10601.1"/>
    <property type="molecule type" value="Genomic_DNA"/>
</dbReference>
<dbReference type="CDD" id="cd03801">
    <property type="entry name" value="GT4_PimA-like"/>
    <property type="match status" value="1"/>
</dbReference>
<feature type="domain" description="Glycosyl transferase family 1" evidence="2">
    <location>
        <begin position="185"/>
        <end position="325"/>
    </location>
</feature>
<evidence type="ECO:0000256" key="1">
    <source>
        <dbReference type="ARBA" id="ARBA00022679"/>
    </source>
</evidence>
<accession>A0ABY7T2Q5</accession>
<proteinExistence type="predicted"/>
<reference evidence="3 4" key="1">
    <citation type="submission" date="2023-02" db="EMBL/GenBank/DDBJ databases">
        <title>Genome sequence of Mucilaginibacter jinjuensis strain KACC 16571.</title>
        <authorList>
            <person name="Kim S."/>
            <person name="Heo J."/>
            <person name="Kwon S.-W."/>
        </authorList>
    </citation>
    <scope>NUCLEOTIDE SEQUENCE [LARGE SCALE GENOMIC DNA]</scope>
    <source>
        <strain evidence="3 4">KACC 16571</strain>
    </source>
</reference>
<evidence type="ECO:0000259" key="2">
    <source>
        <dbReference type="Pfam" id="PF00534"/>
    </source>
</evidence>
<organism evidence="3 4">
    <name type="scientific">Mucilaginibacter jinjuensis</name>
    <dbReference type="NCBI Taxonomy" id="1176721"/>
    <lineage>
        <taxon>Bacteria</taxon>
        <taxon>Pseudomonadati</taxon>
        <taxon>Bacteroidota</taxon>
        <taxon>Sphingobacteriia</taxon>
        <taxon>Sphingobacteriales</taxon>
        <taxon>Sphingobacteriaceae</taxon>
        <taxon>Mucilaginibacter</taxon>
    </lineage>
</organism>
<evidence type="ECO:0000313" key="3">
    <source>
        <dbReference type="EMBL" id="WCT10601.1"/>
    </source>
</evidence>
<dbReference type="SUPFAM" id="SSF53756">
    <property type="entry name" value="UDP-Glycosyltransferase/glycogen phosphorylase"/>
    <property type="match status" value="1"/>
</dbReference>
<dbReference type="Gene3D" id="3.40.50.2000">
    <property type="entry name" value="Glycogen Phosphorylase B"/>
    <property type="match status" value="2"/>
</dbReference>
<keyword evidence="1" id="KW-0808">Transferase</keyword>
<keyword evidence="4" id="KW-1185">Reference proteome</keyword>
<dbReference type="InterPro" id="IPR001296">
    <property type="entry name" value="Glyco_trans_1"/>
</dbReference>
<dbReference type="PANTHER" id="PTHR46401:SF2">
    <property type="entry name" value="GLYCOSYLTRANSFERASE WBBK-RELATED"/>
    <property type="match status" value="1"/>
</dbReference>
<name>A0ABY7T2Q5_9SPHI</name>
<protein>
    <submittedName>
        <fullName evidence="3">Glycosyltransferase family 4 protein</fullName>
    </submittedName>
</protein>